<dbReference type="NCBIfam" id="TIGR01068">
    <property type="entry name" value="thioredoxin"/>
    <property type="match status" value="1"/>
</dbReference>
<dbReference type="PIRSF" id="PIRSF000077">
    <property type="entry name" value="Thioredoxin"/>
    <property type="match status" value="1"/>
</dbReference>
<dbReference type="InterPro" id="IPR036249">
    <property type="entry name" value="Thioredoxin-like_sf"/>
</dbReference>
<gene>
    <name evidence="12" type="primary">trxA</name>
    <name evidence="12" type="ORF">H9797_04270</name>
</gene>
<comment type="similarity">
    <text evidence="1 8">Belongs to the thioredoxin family.</text>
</comment>
<evidence type="ECO:0000256" key="5">
    <source>
        <dbReference type="ARBA" id="ARBA00023157"/>
    </source>
</evidence>
<comment type="caution">
    <text evidence="12">The sequence shown here is derived from an EMBL/GenBank/DDBJ whole genome shotgun (WGS) entry which is preliminary data.</text>
</comment>
<feature type="site" description="Contributes to redox potential value" evidence="9">
    <location>
        <position position="34"/>
    </location>
</feature>
<dbReference type="PRINTS" id="PR00421">
    <property type="entry name" value="THIOREDOXIN"/>
</dbReference>
<keyword evidence="5 10" id="KW-1015">Disulfide bond</keyword>
<reference evidence="12" key="2">
    <citation type="submission" date="2021-04" db="EMBL/GenBank/DDBJ databases">
        <authorList>
            <person name="Gilroy R."/>
        </authorList>
    </citation>
    <scope>NUCLEOTIDE SEQUENCE</scope>
    <source>
        <strain evidence="12">CHK156-179</strain>
    </source>
</reference>
<accession>A0A9D2H0X2</accession>
<dbReference type="GO" id="GO:0005737">
    <property type="term" value="C:cytoplasm"/>
    <property type="evidence" value="ECO:0007669"/>
    <property type="project" value="TreeGrafter"/>
</dbReference>
<keyword evidence="6 10" id="KW-0676">Redox-active center</keyword>
<dbReference type="PANTHER" id="PTHR45663">
    <property type="entry name" value="GEO12009P1"/>
    <property type="match status" value="1"/>
</dbReference>
<dbReference type="AlphaFoldDB" id="A0A9D2H0X2"/>
<feature type="active site" description="Nucleophile" evidence="9">
    <location>
        <position position="32"/>
    </location>
</feature>
<dbReference type="SUPFAM" id="SSF52833">
    <property type="entry name" value="Thioredoxin-like"/>
    <property type="match status" value="1"/>
</dbReference>
<feature type="site" description="Deprotonates C-terminal active site Cys" evidence="9">
    <location>
        <position position="26"/>
    </location>
</feature>
<evidence type="ECO:0000256" key="7">
    <source>
        <dbReference type="NCBIfam" id="TIGR01068"/>
    </source>
</evidence>
<reference evidence="12" key="1">
    <citation type="journal article" date="2021" name="PeerJ">
        <title>Extensive microbial diversity within the chicken gut microbiome revealed by metagenomics and culture.</title>
        <authorList>
            <person name="Gilroy R."/>
            <person name="Ravi A."/>
            <person name="Getino M."/>
            <person name="Pursley I."/>
            <person name="Horton D.L."/>
            <person name="Alikhan N.F."/>
            <person name="Baker D."/>
            <person name="Gharbi K."/>
            <person name="Hall N."/>
            <person name="Watson M."/>
            <person name="Adriaenssens E.M."/>
            <person name="Foster-Nyarko E."/>
            <person name="Jarju S."/>
            <person name="Secka A."/>
            <person name="Antonio M."/>
            <person name="Oren A."/>
            <person name="Chaudhuri R.R."/>
            <person name="La Ragione R."/>
            <person name="Hildebrand F."/>
            <person name="Pallen M.J."/>
        </authorList>
    </citation>
    <scope>NUCLEOTIDE SEQUENCE</scope>
    <source>
        <strain evidence="12">CHK156-179</strain>
    </source>
</reference>
<evidence type="ECO:0000256" key="4">
    <source>
        <dbReference type="ARBA" id="ARBA00022982"/>
    </source>
</evidence>
<proteinExistence type="inferred from homology"/>
<evidence type="ECO:0000256" key="3">
    <source>
        <dbReference type="ARBA" id="ARBA00022448"/>
    </source>
</evidence>
<sequence>MSKNVREVKGEELLALVKEGKTVVCDFWATWCGPCRMLAPVLDKVAEEFAGRAEFVKVDVDESGEVAQKMGIMSIPDVYIFEDGKMKTHQLGYVPESAMRAFLSKNLK</sequence>
<dbReference type="CDD" id="cd02947">
    <property type="entry name" value="TRX_family"/>
    <property type="match status" value="1"/>
</dbReference>
<feature type="active site" description="Nucleophile" evidence="9">
    <location>
        <position position="35"/>
    </location>
</feature>
<evidence type="ECO:0000256" key="8">
    <source>
        <dbReference type="PIRNR" id="PIRNR000077"/>
    </source>
</evidence>
<dbReference type="Proteomes" id="UP000824221">
    <property type="component" value="Unassembled WGS sequence"/>
</dbReference>
<dbReference type="EMBL" id="DXAJ01000063">
    <property type="protein sequence ID" value="HJA02578.1"/>
    <property type="molecule type" value="Genomic_DNA"/>
</dbReference>
<evidence type="ECO:0000256" key="10">
    <source>
        <dbReference type="PIRSR" id="PIRSR000077-4"/>
    </source>
</evidence>
<protein>
    <recommendedName>
        <fullName evidence="2 7">Thioredoxin</fullName>
    </recommendedName>
</protein>
<evidence type="ECO:0000313" key="13">
    <source>
        <dbReference type="Proteomes" id="UP000824221"/>
    </source>
</evidence>
<organism evidence="12 13">
    <name type="scientific">Candidatus Gallimonas gallistercoris</name>
    <dbReference type="NCBI Taxonomy" id="2838602"/>
    <lineage>
        <taxon>Bacteria</taxon>
        <taxon>Bacillati</taxon>
        <taxon>Bacillota</taxon>
        <taxon>Clostridia</taxon>
        <taxon>Candidatus Gallimonas</taxon>
    </lineage>
</organism>
<evidence type="ECO:0000256" key="9">
    <source>
        <dbReference type="PIRSR" id="PIRSR000077-1"/>
    </source>
</evidence>
<dbReference type="InterPro" id="IPR013766">
    <property type="entry name" value="Thioredoxin_domain"/>
</dbReference>
<name>A0A9D2H0X2_9FIRM</name>
<dbReference type="InterPro" id="IPR005746">
    <property type="entry name" value="Thioredoxin"/>
</dbReference>
<evidence type="ECO:0000256" key="2">
    <source>
        <dbReference type="ARBA" id="ARBA00020570"/>
    </source>
</evidence>
<feature type="domain" description="Thioredoxin" evidence="11">
    <location>
        <begin position="1"/>
        <end position="108"/>
    </location>
</feature>
<evidence type="ECO:0000313" key="12">
    <source>
        <dbReference type="EMBL" id="HJA02578.1"/>
    </source>
</evidence>
<evidence type="ECO:0000259" key="11">
    <source>
        <dbReference type="PROSITE" id="PS51352"/>
    </source>
</evidence>
<keyword evidence="4" id="KW-0249">Electron transport</keyword>
<feature type="site" description="Contributes to redox potential value" evidence="9">
    <location>
        <position position="33"/>
    </location>
</feature>
<feature type="disulfide bond" description="Redox-active" evidence="10">
    <location>
        <begin position="32"/>
        <end position="35"/>
    </location>
</feature>
<dbReference type="PANTHER" id="PTHR45663:SF11">
    <property type="entry name" value="GEO12009P1"/>
    <property type="match status" value="1"/>
</dbReference>
<dbReference type="GO" id="GO:0015035">
    <property type="term" value="F:protein-disulfide reductase activity"/>
    <property type="evidence" value="ECO:0007669"/>
    <property type="project" value="UniProtKB-UniRule"/>
</dbReference>
<dbReference type="Pfam" id="PF00085">
    <property type="entry name" value="Thioredoxin"/>
    <property type="match status" value="1"/>
</dbReference>
<evidence type="ECO:0000256" key="6">
    <source>
        <dbReference type="ARBA" id="ARBA00023284"/>
    </source>
</evidence>
<evidence type="ECO:0000256" key="1">
    <source>
        <dbReference type="ARBA" id="ARBA00008987"/>
    </source>
</evidence>
<dbReference type="Gene3D" id="3.40.30.10">
    <property type="entry name" value="Glutaredoxin"/>
    <property type="match status" value="1"/>
</dbReference>
<dbReference type="FunFam" id="3.40.30.10:FF:000001">
    <property type="entry name" value="Thioredoxin"/>
    <property type="match status" value="1"/>
</dbReference>
<dbReference type="PROSITE" id="PS51352">
    <property type="entry name" value="THIOREDOXIN_2"/>
    <property type="match status" value="1"/>
</dbReference>
<keyword evidence="3" id="KW-0813">Transport</keyword>